<dbReference type="OrthoDB" id="5860913at2759"/>
<dbReference type="EnsemblMetazoa" id="XM_030983838">
    <property type="protein sequence ID" value="XP_030839698"/>
    <property type="gene ID" value="LOC115923367"/>
</dbReference>
<evidence type="ECO:0000313" key="3">
    <source>
        <dbReference type="Proteomes" id="UP000007110"/>
    </source>
</evidence>
<dbReference type="GeneID" id="115923367"/>
<dbReference type="InterPro" id="IPR043128">
    <property type="entry name" value="Rev_trsase/Diguanyl_cyclase"/>
</dbReference>
<dbReference type="PANTHER" id="PTHR24559:SF444">
    <property type="entry name" value="REVERSE TRANSCRIPTASE DOMAIN-CONTAINING PROTEIN"/>
    <property type="match status" value="1"/>
</dbReference>
<evidence type="ECO:0000259" key="1">
    <source>
        <dbReference type="PROSITE" id="PS50878"/>
    </source>
</evidence>
<organism evidence="2 3">
    <name type="scientific">Strongylocentrotus purpuratus</name>
    <name type="common">Purple sea urchin</name>
    <dbReference type="NCBI Taxonomy" id="7668"/>
    <lineage>
        <taxon>Eukaryota</taxon>
        <taxon>Metazoa</taxon>
        <taxon>Echinodermata</taxon>
        <taxon>Eleutherozoa</taxon>
        <taxon>Echinozoa</taxon>
        <taxon>Echinoidea</taxon>
        <taxon>Euechinoidea</taxon>
        <taxon>Echinacea</taxon>
        <taxon>Camarodonta</taxon>
        <taxon>Echinidea</taxon>
        <taxon>Strongylocentrotidae</taxon>
        <taxon>Strongylocentrotus</taxon>
    </lineage>
</organism>
<dbReference type="SUPFAM" id="SSF56672">
    <property type="entry name" value="DNA/RNA polymerases"/>
    <property type="match status" value="1"/>
</dbReference>
<accession>A0A7M7NPG5</accession>
<dbReference type="PANTHER" id="PTHR24559">
    <property type="entry name" value="TRANSPOSON TY3-I GAG-POL POLYPROTEIN"/>
    <property type="match status" value="1"/>
</dbReference>
<name>A0A7M7NPG5_STRPU</name>
<dbReference type="Gene3D" id="3.30.70.270">
    <property type="match status" value="1"/>
</dbReference>
<keyword evidence="3" id="KW-1185">Reference proteome</keyword>
<dbReference type="Pfam" id="PF00078">
    <property type="entry name" value="RVT_1"/>
    <property type="match status" value="1"/>
</dbReference>
<dbReference type="PROSITE" id="PS50878">
    <property type="entry name" value="RT_POL"/>
    <property type="match status" value="1"/>
</dbReference>
<protein>
    <recommendedName>
        <fullName evidence="1">Reverse transcriptase domain-containing protein</fullName>
    </recommendedName>
</protein>
<dbReference type="InterPro" id="IPR043502">
    <property type="entry name" value="DNA/RNA_pol_sf"/>
</dbReference>
<dbReference type="Proteomes" id="UP000007110">
    <property type="component" value="Unassembled WGS sequence"/>
</dbReference>
<dbReference type="KEGG" id="spu:115923367"/>
<dbReference type="InParanoid" id="A0A7M7NPG5"/>
<reference evidence="3" key="1">
    <citation type="submission" date="2015-02" db="EMBL/GenBank/DDBJ databases">
        <title>Genome sequencing for Strongylocentrotus purpuratus.</title>
        <authorList>
            <person name="Murali S."/>
            <person name="Liu Y."/>
            <person name="Vee V."/>
            <person name="English A."/>
            <person name="Wang M."/>
            <person name="Skinner E."/>
            <person name="Han Y."/>
            <person name="Muzny D.M."/>
            <person name="Worley K.C."/>
            <person name="Gibbs R.A."/>
        </authorList>
    </citation>
    <scope>NUCLEOTIDE SEQUENCE</scope>
</reference>
<evidence type="ECO:0000313" key="2">
    <source>
        <dbReference type="EnsemblMetazoa" id="XP_030839698"/>
    </source>
</evidence>
<proteinExistence type="predicted"/>
<dbReference type="InterPro" id="IPR000477">
    <property type="entry name" value="RT_dom"/>
</dbReference>
<sequence length="231" mass="26312">MPFGLCNAPGTFERAMELIMKGLQWRTLILYLDDIIVMSSTIGEHINRLDEVLGRLGQAGLKLKPNQLARWIEILSQFDFDIEHRAGRNHGNADAMSRIPCDPESCDCYDKETIIEQLPCGGCTTSVKRHKAWSQFFDEDDDVVPGTHMRVQQTRLKSVRTPIEIALSVDKPDINDRDYHEYAANIVSTMTEAYNLTREHLASQTQRQKRDYDARLSVNTQGLKSLNNFAP</sequence>
<dbReference type="InterPro" id="IPR053134">
    <property type="entry name" value="RNA-dir_DNA_polymerase"/>
</dbReference>
<feature type="domain" description="Reverse transcriptase" evidence="1">
    <location>
        <begin position="1"/>
        <end position="82"/>
    </location>
</feature>
<dbReference type="RefSeq" id="XP_030839698.1">
    <property type="nucleotide sequence ID" value="XM_030983838.1"/>
</dbReference>
<dbReference type="AlphaFoldDB" id="A0A7M7NPG5"/>
<reference evidence="2" key="2">
    <citation type="submission" date="2021-01" db="UniProtKB">
        <authorList>
            <consortium name="EnsemblMetazoa"/>
        </authorList>
    </citation>
    <scope>IDENTIFICATION</scope>
</reference>